<evidence type="ECO:0008006" key="3">
    <source>
        <dbReference type="Google" id="ProtNLM"/>
    </source>
</evidence>
<accession>A0AAX4HY90</accession>
<dbReference type="RefSeq" id="XP_062773293.1">
    <property type="nucleotide sequence ID" value="XM_062917242.1"/>
</dbReference>
<dbReference type="EMBL" id="CP137305">
    <property type="protein sequence ID" value="WQF76069.1"/>
    <property type="molecule type" value="Genomic_DNA"/>
</dbReference>
<protein>
    <recommendedName>
        <fullName evidence="3">Secreted protein</fullName>
    </recommendedName>
</protein>
<gene>
    <name evidence="1" type="ORF">CDEST_01083</name>
</gene>
<proteinExistence type="predicted"/>
<reference evidence="2" key="1">
    <citation type="journal article" date="2023" name="bioRxiv">
        <title>Complete genome of the Medicago anthracnose fungus, Colletotrichum destructivum, reveals a mini-chromosome-like region within a core chromosome.</title>
        <authorList>
            <person name="Lapalu N."/>
            <person name="Simon A."/>
            <person name="Lu A."/>
            <person name="Plaumann P.-L."/>
            <person name="Amselem J."/>
            <person name="Pigne S."/>
            <person name="Auger A."/>
            <person name="Koch C."/>
            <person name="Dallery J.-F."/>
            <person name="O'Connell R.J."/>
        </authorList>
    </citation>
    <scope>NUCLEOTIDE SEQUENCE [LARGE SCALE GENOMIC DNA]</scope>
    <source>
        <strain evidence="2">CBS 520.97</strain>
    </source>
</reference>
<organism evidence="1 2">
    <name type="scientific">Colletotrichum destructivum</name>
    <dbReference type="NCBI Taxonomy" id="34406"/>
    <lineage>
        <taxon>Eukaryota</taxon>
        <taxon>Fungi</taxon>
        <taxon>Dikarya</taxon>
        <taxon>Ascomycota</taxon>
        <taxon>Pezizomycotina</taxon>
        <taxon>Sordariomycetes</taxon>
        <taxon>Hypocreomycetidae</taxon>
        <taxon>Glomerellales</taxon>
        <taxon>Glomerellaceae</taxon>
        <taxon>Colletotrichum</taxon>
        <taxon>Colletotrichum destructivum species complex</taxon>
    </lineage>
</organism>
<dbReference type="GeneID" id="87937586"/>
<name>A0AAX4HY90_9PEZI</name>
<evidence type="ECO:0000313" key="1">
    <source>
        <dbReference type="EMBL" id="WQF76069.1"/>
    </source>
</evidence>
<evidence type="ECO:0000313" key="2">
    <source>
        <dbReference type="Proteomes" id="UP001322277"/>
    </source>
</evidence>
<keyword evidence="2" id="KW-1185">Reference proteome</keyword>
<dbReference type="KEGG" id="cdet:87937586"/>
<sequence>MRGVCAPIISRRLMLRVSLFLFSSPKLSCFFSFLFLWSCDADIVARECSFACLPDARLASRFSIP</sequence>
<dbReference type="Proteomes" id="UP001322277">
    <property type="component" value="Chromosome 1"/>
</dbReference>
<dbReference type="AlphaFoldDB" id="A0AAX4HY90"/>